<dbReference type="Proteomes" id="UP001595733">
    <property type="component" value="Unassembled WGS sequence"/>
</dbReference>
<evidence type="ECO:0000256" key="2">
    <source>
        <dbReference type="ARBA" id="ARBA00022603"/>
    </source>
</evidence>
<gene>
    <name evidence="6" type="ORF">ACFO0S_06765</name>
</gene>
<dbReference type="InterPro" id="IPR029063">
    <property type="entry name" value="SAM-dependent_MTases_sf"/>
</dbReference>
<dbReference type="SUPFAM" id="SSF53335">
    <property type="entry name" value="S-adenosyl-L-methionine-dependent methyltransferases"/>
    <property type="match status" value="1"/>
</dbReference>
<protein>
    <submittedName>
        <fullName evidence="6">Site-specific DNA-methyltransferase</fullName>
        <ecNumber evidence="6">2.1.1.-</ecNumber>
    </submittedName>
</protein>
<name>A0ABV8UUL1_9BACL</name>
<keyword evidence="3 6" id="KW-0808">Transferase</keyword>
<evidence type="ECO:0000256" key="3">
    <source>
        <dbReference type="ARBA" id="ARBA00022679"/>
    </source>
</evidence>
<reference evidence="7" key="1">
    <citation type="journal article" date="2019" name="Int. J. Syst. Evol. Microbiol.">
        <title>The Global Catalogue of Microorganisms (GCM) 10K type strain sequencing project: providing services to taxonomists for standard genome sequencing and annotation.</title>
        <authorList>
            <consortium name="The Broad Institute Genomics Platform"/>
            <consortium name="The Broad Institute Genome Sequencing Center for Infectious Disease"/>
            <person name="Wu L."/>
            <person name="Ma J."/>
        </authorList>
    </citation>
    <scope>NUCLEOTIDE SEQUENCE [LARGE SCALE GENOMIC DNA]</scope>
    <source>
        <strain evidence="7">CCUG 50353</strain>
    </source>
</reference>
<dbReference type="InterPro" id="IPR002941">
    <property type="entry name" value="DNA_methylase_N4/N6"/>
</dbReference>
<proteinExistence type="inferred from homology"/>
<dbReference type="PROSITE" id="PS00092">
    <property type="entry name" value="N6_MTASE"/>
    <property type="match status" value="1"/>
</dbReference>
<keyword evidence="2 6" id="KW-0489">Methyltransferase</keyword>
<dbReference type="GO" id="GO:0008168">
    <property type="term" value="F:methyltransferase activity"/>
    <property type="evidence" value="ECO:0007669"/>
    <property type="project" value="UniProtKB-KW"/>
</dbReference>
<dbReference type="Gene3D" id="3.40.50.150">
    <property type="entry name" value="Vaccinia Virus protein VP39"/>
    <property type="match status" value="1"/>
</dbReference>
<dbReference type="RefSeq" id="WP_378141038.1">
    <property type="nucleotide sequence ID" value="NZ_JBHSEF010000016.1"/>
</dbReference>
<dbReference type="Pfam" id="PF01555">
    <property type="entry name" value="N6_N4_Mtase"/>
    <property type="match status" value="1"/>
</dbReference>
<dbReference type="GO" id="GO:0032259">
    <property type="term" value="P:methylation"/>
    <property type="evidence" value="ECO:0007669"/>
    <property type="project" value="UniProtKB-KW"/>
</dbReference>
<evidence type="ECO:0000313" key="6">
    <source>
        <dbReference type="EMBL" id="MFC4354759.1"/>
    </source>
</evidence>
<evidence type="ECO:0000256" key="4">
    <source>
        <dbReference type="ARBA" id="ARBA00022747"/>
    </source>
</evidence>
<comment type="similarity">
    <text evidence="1">Belongs to the N(4)/N(6)-methyltransferase family.</text>
</comment>
<sequence length="767" mass="88005">MAFIENKILEITDNELRKTISDEVKKLKEKTQFGLVFEQHIPEVVPIYNSKIIVKSLVALKKGKITDLYRVKKINNDDVELRSEQDRSIISVRLDEVFGVKKFGDPIFPALIPMDYVDNDSDVTHTLIEADNFHALQLLEYVYPNKIDCIYIDPPYNTGSKDWKYNNNFVDEKDVYRHSKWLSFMKKRLNLAKHLLTDDGALIIAIDDYEVAHLIVLLEEIFPGHECNVVIVNHHPQGAGGDNISRTHEYALFLTPKGKKVLKGKREEGVAEEWSLARSGRDRRNYRFGRPNSFYAIHVDPETLEIKGVGPKLGKDDEFSTDDTEEGYKRIYPISKKDNSQRVWRYERSSMIKKIDQNLIKCTPNFSLKVIKKSNTKYRPVFSNWYGSRYNAGTHGTDLLAKIFGESADFPYPKALYTVYDALEAVLQDKKEAFVLDFFAGSGTTLNALALLNSSDGGKRKSILITNNEVSEEEGKSLEKKGLYPGHPEWDKNGICRAITFPRSKFILNGKRDNGDILEGFYSTGKTLALEKTRKVTQLGFVDGKTLNGKLKKQLVSLVGITQTKIKATTPFFVDEKNNKCILFDDTQVDLFLEEIDGKVNLTNFYIATTNSSAFRVIKEAIQESLGTYVILQDEEMPLSKGFKENLAYFKLDFLDPNEVALGKQFNKILPILWMMAGAKGNPQKLYNENERIPYLISEDGSLAILLQENKFRDFHSKVNEINNITIFIVTNSEEAFFEMKSEFSTNKVMRLYHNYLKNFEINRYWR</sequence>
<evidence type="ECO:0000259" key="5">
    <source>
        <dbReference type="Pfam" id="PF01555"/>
    </source>
</evidence>
<dbReference type="InterPro" id="IPR002052">
    <property type="entry name" value="DNA_methylase_N6_adenine_CS"/>
</dbReference>
<dbReference type="EMBL" id="JBHSEF010000016">
    <property type="protein sequence ID" value="MFC4354759.1"/>
    <property type="molecule type" value="Genomic_DNA"/>
</dbReference>
<evidence type="ECO:0000256" key="1">
    <source>
        <dbReference type="ARBA" id="ARBA00006594"/>
    </source>
</evidence>
<feature type="domain" description="DNA methylase N-4/N-6" evidence="5">
    <location>
        <begin position="147"/>
        <end position="453"/>
    </location>
</feature>
<comment type="caution">
    <text evidence="6">The sequence shown here is derived from an EMBL/GenBank/DDBJ whole genome shotgun (WGS) entry which is preliminary data.</text>
</comment>
<dbReference type="EC" id="2.1.1.-" evidence="6"/>
<keyword evidence="7" id="KW-1185">Reference proteome</keyword>
<organism evidence="6 7">
    <name type="scientific">Chryseomicrobium palamuruense</name>
    <dbReference type="NCBI Taxonomy" id="682973"/>
    <lineage>
        <taxon>Bacteria</taxon>
        <taxon>Bacillati</taxon>
        <taxon>Bacillota</taxon>
        <taxon>Bacilli</taxon>
        <taxon>Bacillales</taxon>
        <taxon>Caryophanaceae</taxon>
        <taxon>Chryseomicrobium</taxon>
    </lineage>
</organism>
<evidence type="ECO:0000313" key="7">
    <source>
        <dbReference type="Proteomes" id="UP001595733"/>
    </source>
</evidence>
<keyword evidence="4" id="KW-0680">Restriction system</keyword>
<accession>A0ABV8UUL1</accession>